<dbReference type="STRING" id="3476.A0A2P5CQ94"/>
<feature type="compositionally biased region" description="Basic and acidic residues" evidence="6">
    <location>
        <begin position="280"/>
        <end position="309"/>
    </location>
</feature>
<feature type="compositionally biased region" description="Basic and acidic residues" evidence="6">
    <location>
        <begin position="233"/>
        <end position="244"/>
    </location>
</feature>
<protein>
    <submittedName>
        <fullName evidence="8">Methyl-CpG DNA binding</fullName>
    </submittedName>
</protein>
<dbReference type="PANTHER" id="PTHR33729">
    <property type="entry name" value="METHYL-CPG BINDING DOMAIN CONTAINING PROTEIN, EXPRESSED"/>
    <property type="match status" value="1"/>
</dbReference>
<evidence type="ECO:0000256" key="6">
    <source>
        <dbReference type="SAM" id="MobiDB-lite"/>
    </source>
</evidence>
<dbReference type="AlphaFoldDB" id="A0A2P5CQ94"/>
<feature type="compositionally biased region" description="Low complexity" evidence="6">
    <location>
        <begin position="181"/>
        <end position="194"/>
    </location>
</feature>
<gene>
    <name evidence="8" type="ORF">PanWU01x14_133120</name>
</gene>
<dbReference type="OrthoDB" id="1435582at2759"/>
<reference evidence="9" key="1">
    <citation type="submission" date="2016-06" db="EMBL/GenBank/DDBJ databases">
        <title>Parallel loss of symbiosis genes in relatives of nitrogen-fixing non-legume Parasponia.</title>
        <authorList>
            <person name="Van Velzen R."/>
            <person name="Holmer R."/>
            <person name="Bu F."/>
            <person name="Rutten L."/>
            <person name="Van Zeijl A."/>
            <person name="Liu W."/>
            <person name="Santuari L."/>
            <person name="Cao Q."/>
            <person name="Sharma T."/>
            <person name="Shen D."/>
            <person name="Roswanjaya Y."/>
            <person name="Wardhani T."/>
            <person name="Kalhor M.S."/>
            <person name="Jansen J."/>
            <person name="Van den Hoogen J."/>
            <person name="Gungor B."/>
            <person name="Hartog M."/>
            <person name="Hontelez J."/>
            <person name="Verver J."/>
            <person name="Yang W.-C."/>
            <person name="Schijlen E."/>
            <person name="Repin R."/>
            <person name="Schilthuizen M."/>
            <person name="Schranz E."/>
            <person name="Heidstra R."/>
            <person name="Miyata K."/>
            <person name="Fedorova E."/>
            <person name="Kohlen W."/>
            <person name="Bisseling T."/>
            <person name="Smit S."/>
            <person name="Geurts R."/>
        </authorList>
    </citation>
    <scope>NUCLEOTIDE SEQUENCE [LARGE SCALE GENOMIC DNA]</scope>
    <source>
        <strain evidence="9">cv. WU1-14</strain>
    </source>
</reference>
<dbReference type="EMBL" id="JXTB01000106">
    <property type="protein sequence ID" value="PON63218.1"/>
    <property type="molecule type" value="Genomic_DNA"/>
</dbReference>
<dbReference type="InterPro" id="IPR016177">
    <property type="entry name" value="DNA-bd_dom_sf"/>
</dbReference>
<evidence type="ECO:0000256" key="2">
    <source>
        <dbReference type="ARBA" id="ARBA00023015"/>
    </source>
</evidence>
<dbReference type="Proteomes" id="UP000237105">
    <property type="component" value="Unassembled WGS sequence"/>
</dbReference>
<evidence type="ECO:0000259" key="7">
    <source>
        <dbReference type="Pfam" id="PF01429"/>
    </source>
</evidence>
<comment type="caution">
    <text evidence="8">The sequence shown here is derived from an EMBL/GenBank/DDBJ whole genome shotgun (WGS) entry which is preliminary data.</text>
</comment>
<comment type="subcellular location">
    <subcellularLocation>
        <location evidence="1">Nucleus</location>
    </subcellularLocation>
</comment>
<feature type="compositionally biased region" description="Basic and acidic residues" evidence="6">
    <location>
        <begin position="195"/>
        <end position="226"/>
    </location>
</feature>
<dbReference type="PANTHER" id="PTHR33729:SF6">
    <property type="entry name" value="METHYL-CPG-BINDING DOMAIN-CONTAINING PROTEIN 11"/>
    <property type="match status" value="1"/>
</dbReference>
<keyword evidence="5" id="KW-0539">Nucleus</keyword>
<dbReference type="InterPro" id="IPR039622">
    <property type="entry name" value="MBD10/11"/>
</dbReference>
<dbReference type="GO" id="GO:0005634">
    <property type="term" value="C:nucleus"/>
    <property type="evidence" value="ECO:0007669"/>
    <property type="project" value="UniProtKB-SubCell"/>
</dbReference>
<evidence type="ECO:0000256" key="1">
    <source>
        <dbReference type="ARBA" id="ARBA00004123"/>
    </source>
</evidence>
<keyword evidence="9" id="KW-1185">Reference proteome</keyword>
<dbReference type="InterPro" id="IPR001739">
    <property type="entry name" value="Methyl_CpG_DNA-bd"/>
</dbReference>
<evidence type="ECO:0000256" key="4">
    <source>
        <dbReference type="ARBA" id="ARBA00023163"/>
    </source>
</evidence>
<dbReference type="SUPFAM" id="SSF54171">
    <property type="entry name" value="DNA-binding domain"/>
    <property type="match status" value="1"/>
</dbReference>
<keyword evidence="3" id="KW-0238">DNA-binding</keyword>
<feature type="domain" description="MBD" evidence="7">
    <location>
        <begin position="47"/>
        <end position="98"/>
    </location>
</feature>
<feature type="region of interest" description="Disordered" evidence="6">
    <location>
        <begin position="77"/>
        <end position="325"/>
    </location>
</feature>
<feature type="compositionally biased region" description="Basic and acidic residues" evidence="6">
    <location>
        <begin position="130"/>
        <end position="180"/>
    </location>
</feature>
<dbReference type="Pfam" id="PF01429">
    <property type="entry name" value="MBD"/>
    <property type="match status" value="1"/>
</dbReference>
<evidence type="ECO:0000256" key="3">
    <source>
        <dbReference type="ARBA" id="ARBA00023125"/>
    </source>
</evidence>
<dbReference type="GO" id="GO:0003677">
    <property type="term" value="F:DNA binding"/>
    <property type="evidence" value="ECO:0007669"/>
    <property type="project" value="UniProtKB-KW"/>
</dbReference>
<evidence type="ECO:0000313" key="8">
    <source>
        <dbReference type="EMBL" id="PON63218.1"/>
    </source>
</evidence>
<feature type="compositionally biased region" description="Basic and acidic residues" evidence="6">
    <location>
        <begin position="96"/>
        <end position="119"/>
    </location>
</feature>
<proteinExistence type="predicted"/>
<keyword evidence="4" id="KW-0804">Transcription</keyword>
<keyword evidence="2" id="KW-0805">Transcription regulation</keyword>
<accession>A0A2P5CQ94</accession>
<sequence>MSDSLVFEEEEGSNIRGGFSVLNFLDLGFKKWSTGHRALLLANFLPKQGGTPKKNEIVFTAPTGEEISNRKQLEQYLKAHPGGPAASEFDWSTGETPRRSARIIEKAKAAPQRESEPPRKRSRKSPASKQDNKEKEAAPEGTEETKGNDTQDEQKTEKDDADAETKKDVVKENQEEKKAQAADTSTEATAAGEAEAGKESHLPNDAEKTTEVEQENPKETSIEKDVSGSGVPRNEKPVEGKKNVEPGVQRGADIARADGNKFAIEEKEKEKNNRSGNGSEGEKERKKGARGNEEHTTSGTDEVSKKSEEVIENGNNSNADGKKKA</sequence>
<name>A0A2P5CQ94_PARAD</name>
<evidence type="ECO:0000313" key="9">
    <source>
        <dbReference type="Proteomes" id="UP000237105"/>
    </source>
</evidence>
<evidence type="ECO:0000256" key="5">
    <source>
        <dbReference type="ARBA" id="ARBA00023242"/>
    </source>
</evidence>
<organism evidence="8 9">
    <name type="scientific">Parasponia andersonii</name>
    <name type="common">Sponia andersonii</name>
    <dbReference type="NCBI Taxonomy" id="3476"/>
    <lineage>
        <taxon>Eukaryota</taxon>
        <taxon>Viridiplantae</taxon>
        <taxon>Streptophyta</taxon>
        <taxon>Embryophyta</taxon>
        <taxon>Tracheophyta</taxon>
        <taxon>Spermatophyta</taxon>
        <taxon>Magnoliopsida</taxon>
        <taxon>eudicotyledons</taxon>
        <taxon>Gunneridae</taxon>
        <taxon>Pentapetalae</taxon>
        <taxon>rosids</taxon>
        <taxon>fabids</taxon>
        <taxon>Rosales</taxon>
        <taxon>Cannabaceae</taxon>
        <taxon>Parasponia</taxon>
    </lineage>
</organism>
<feature type="compositionally biased region" description="Basic and acidic residues" evidence="6">
    <location>
        <begin position="253"/>
        <end position="273"/>
    </location>
</feature>